<protein>
    <submittedName>
        <fullName evidence="6">LysR family transcriptional regulator</fullName>
    </submittedName>
</protein>
<name>A0A916YKR2_9SPHN</name>
<feature type="domain" description="HTH lysR-type" evidence="5">
    <location>
        <begin position="16"/>
        <end position="73"/>
    </location>
</feature>
<evidence type="ECO:0000313" key="7">
    <source>
        <dbReference type="Proteomes" id="UP000598997"/>
    </source>
</evidence>
<dbReference type="RefSeq" id="WP_082924331.1">
    <property type="nucleotide sequence ID" value="NZ_BMIO01000008.1"/>
</dbReference>
<gene>
    <name evidence="6" type="ORF">GCM10010989_25530</name>
</gene>
<dbReference type="Gene3D" id="1.10.10.10">
    <property type="entry name" value="Winged helix-like DNA-binding domain superfamily/Winged helix DNA-binding domain"/>
    <property type="match status" value="1"/>
</dbReference>
<dbReference type="InterPro" id="IPR050389">
    <property type="entry name" value="LysR-type_TF"/>
</dbReference>
<comment type="caution">
    <text evidence="6">The sequence shown here is derived from an EMBL/GenBank/DDBJ whole genome shotgun (WGS) entry which is preliminary data.</text>
</comment>
<dbReference type="EMBL" id="BMIO01000008">
    <property type="protein sequence ID" value="GGD50132.1"/>
    <property type="molecule type" value="Genomic_DNA"/>
</dbReference>
<keyword evidence="4" id="KW-0804">Transcription</keyword>
<proteinExistence type="inferred from homology"/>
<evidence type="ECO:0000259" key="5">
    <source>
        <dbReference type="PROSITE" id="PS50931"/>
    </source>
</evidence>
<dbReference type="CDD" id="cd08417">
    <property type="entry name" value="PBP2_Nitroaromatics_like"/>
    <property type="match status" value="1"/>
</dbReference>
<reference evidence="6 7" key="1">
    <citation type="journal article" date="2014" name="Int. J. Syst. Evol. Microbiol.">
        <title>Complete genome sequence of Corynebacterium casei LMG S-19264T (=DSM 44701T), isolated from a smear-ripened cheese.</title>
        <authorList>
            <consortium name="US DOE Joint Genome Institute (JGI-PGF)"/>
            <person name="Walter F."/>
            <person name="Albersmeier A."/>
            <person name="Kalinowski J."/>
            <person name="Ruckert C."/>
        </authorList>
    </citation>
    <scope>NUCLEOTIDE SEQUENCE [LARGE SCALE GENOMIC DNA]</scope>
    <source>
        <strain evidence="6 7">CGMCC 1.15358</strain>
    </source>
</reference>
<accession>A0A916YKR2</accession>
<keyword evidence="7" id="KW-1185">Reference proteome</keyword>
<evidence type="ECO:0000256" key="3">
    <source>
        <dbReference type="ARBA" id="ARBA00023125"/>
    </source>
</evidence>
<sequence length="319" mass="35004">MSATPSAGDGESVRRLNINLLYPLDAILHAPTLTEAGRRVRLSQSAMSHALRRLREHFSDDLVIHAGGEQQLTPLGLALKSEVRRVLRDVDGVFNFALSFDPLTSLGTVTVAASDVVEQMLLGPVVRRLLAAAPGLSVDVIPLDLSTPHQAINRGADLLLMPQDVALAGLDTLPILTEYVSCMIWTGHSSLAGQYEIDDAQYRAARHVVARDERTAFLTVNPRTVELLNERRIAMRTSSQAALPAIVIGSDLVATGSGWLFQHFAETMPVKVVSAPFEREETTIVAQWAAHRRRDPMVAWFVEQVESYVALFSNRQGNR</sequence>
<keyword evidence="3" id="KW-0238">DNA-binding</keyword>
<dbReference type="Proteomes" id="UP000598997">
    <property type="component" value="Unassembled WGS sequence"/>
</dbReference>
<dbReference type="PROSITE" id="PS50931">
    <property type="entry name" value="HTH_LYSR"/>
    <property type="match status" value="1"/>
</dbReference>
<evidence type="ECO:0000256" key="2">
    <source>
        <dbReference type="ARBA" id="ARBA00023015"/>
    </source>
</evidence>
<dbReference type="PANTHER" id="PTHR30118:SF15">
    <property type="entry name" value="TRANSCRIPTIONAL REGULATORY PROTEIN"/>
    <property type="match status" value="1"/>
</dbReference>
<dbReference type="InterPro" id="IPR036388">
    <property type="entry name" value="WH-like_DNA-bd_sf"/>
</dbReference>
<evidence type="ECO:0000256" key="4">
    <source>
        <dbReference type="ARBA" id="ARBA00023163"/>
    </source>
</evidence>
<dbReference type="Gene3D" id="3.40.190.10">
    <property type="entry name" value="Periplasmic binding protein-like II"/>
    <property type="match status" value="2"/>
</dbReference>
<dbReference type="Pfam" id="PF03466">
    <property type="entry name" value="LysR_substrate"/>
    <property type="match status" value="1"/>
</dbReference>
<dbReference type="InterPro" id="IPR037402">
    <property type="entry name" value="YidZ_PBP2"/>
</dbReference>
<evidence type="ECO:0000256" key="1">
    <source>
        <dbReference type="ARBA" id="ARBA00009437"/>
    </source>
</evidence>
<dbReference type="AlphaFoldDB" id="A0A916YKR2"/>
<dbReference type="InterPro" id="IPR036390">
    <property type="entry name" value="WH_DNA-bd_sf"/>
</dbReference>
<evidence type="ECO:0000313" key="6">
    <source>
        <dbReference type="EMBL" id="GGD50132.1"/>
    </source>
</evidence>
<comment type="similarity">
    <text evidence="1">Belongs to the LysR transcriptional regulatory family.</text>
</comment>
<dbReference type="SUPFAM" id="SSF46785">
    <property type="entry name" value="Winged helix' DNA-binding domain"/>
    <property type="match status" value="1"/>
</dbReference>
<dbReference type="PANTHER" id="PTHR30118">
    <property type="entry name" value="HTH-TYPE TRANSCRIPTIONAL REGULATOR LEUO-RELATED"/>
    <property type="match status" value="1"/>
</dbReference>
<dbReference type="GO" id="GO:0003677">
    <property type="term" value="F:DNA binding"/>
    <property type="evidence" value="ECO:0007669"/>
    <property type="project" value="UniProtKB-KW"/>
</dbReference>
<dbReference type="InterPro" id="IPR000847">
    <property type="entry name" value="LysR_HTH_N"/>
</dbReference>
<keyword evidence="2" id="KW-0805">Transcription regulation</keyword>
<dbReference type="GO" id="GO:0003700">
    <property type="term" value="F:DNA-binding transcription factor activity"/>
    <property type="evidence" value="ECO:0007669"/>
    <property type="project" value="InterPro"/>
</dbReference>
<dbReference type="Pfam" id="PF00126">
    <property type="entry name" value="HTH_1"/>
    <property type="match status" value="1"/>
</dbReference>
<dbReference type="SUPFAM" id="SSF53850">
    <property type="entry name" value="Periplasmic binding protein-like II"/>
    <property type="match status" value="1"/>
</dbReference>
<dbReference type="InterPro" id="IPR005119">
    <property type="entry name" value="LysR_subst-bd"/>
</dbReference>
<organism evidence="6 7">
    <name type="scientific">Croceicoccus pelagius</name>
    <dbReference type="NCBI Taxonomy" id="1703341"/>
    <lineage>
        <taxon>Bacteria</taxon>
        <taxon>Pseudomonadati</taxon>
        <taxon>Pseudomonadota</taxon>
        <taxon>Alphaproteobacteria</taxon>
        <taxon>Sphingomonadales</taxon>
        <taxon>Erythrobacteraceae</taxon>
        <taxon>Croceicoccus</taxon>
    </lineage>
</organism>
<dbReference type="OrthoDB" id="8339333at2"/>